<feature type="domain" description="LTD" evidence="3">
    <location>
        <begin position="493"/>
        <end position="606"/>
    </location>
</feature>
<feature type="region of interest" description="Disordered" evidence="1">
    <location>
        <begin position="343"/>
        <end position="362"/>
    </location>
</feature>
<dbReference type="RefSeq" id="WP_147169087.1">
    <property type="nucleotide sequence ID" value="NZ_VOOR01000055.1"/>
</dbReference>
<evidence type="ECO:0000313" key="4">
    <source>
        <dbReference type="EMBL" id="TXB61520.1"/>
    </source>
</evidence>
<evidence type="ECO:0000313" key="5">
    <source>
        <dbReference type="Proteomes" id="UP000321580"/>
    </source>
</evidence>
<dbReference type="AlphaFoldDB" id="A0A5C6RIM4"/>
<dbReference type="Pfam" id="PF00932">
    <property type="entry name" value="LTD"/>
    <property type="match status" value="1"/>
</dbReference>
<dbReference type="EMBL" id="VOOR01000055">
    <property type="protein sequence ID" value="TXB61520.1"/>
    <property type="molecule type" value="Genomic_DNA"/>
</dbReference>
<organism evidence="4 5">
    <name type="scientific">Phaeodactylibacter luteus</name>
    <dbReference type="NCBI Taxonomy" id="1564516"/>
    <lineage>
        <taxon>Bacteria</taxon>
        <taxon>Pseudomonadati</taxon>
        <taxon>Bacteroidota</taxon>
        <taxon>Saprospiria</taxon>
        <taxon>Saprospirales</taxon>
        <taxon>Haliscomenobacteraceae</taxon>
        <taxon>Phaeodactylibacter</taxon>
    </lineage>
</organism>
<gene>
    <name evidence="4" type="ORF">FRY97_18640</name>
</gene>
<dbReference type="InterPro" id="IPR026444">
    <property type="entry name" value="Secre_tail"/>
</dbReference>
<name>A0A5C6RIM4_9BACT</name>
<feature type="chain" id="PRO_5023053535" evidence="2">
    <location>
        <begin position="27"/>
        <end position="1045"/>
    </location>
</feature>
<dbReference type="Proteomes" id="UP000321580">
    <property type="component" value="Unassembled WGS sequence"/>
</dbReference>
<dbReference type="OrthoDB" id="1056765at2"/>
<dbReference type="Pfam" id="PF18962">
    <property type="entry name" value="Por_Secre_tail"/>
    <property type="match status" value="1"/>
</dbReference>
<dbReference type="InterPro" id="IPR036415">
    <property type="entry name" value="Lamin_tail_dom_sf"/>
</dbReference>
<evidence type="ECO:0000259" key="3">
    <source>
        <dbReference type="PROSITE" id="PS51841"/>
    </source>
</evidence>
<evidence type="ECO:0000256" key="1">
    <source>
        <dbReference type="SAM" id="MobiDB-lite"/>
    </source>
</evidence>
<evidence type="ECO:0000256" key="2">
    <source>
        <dbReference type="SAM" id="SignalP"/>
    </source>
</evidence>
<comment type="caution">
    <text evidence="4">The sequence shown here is derived from an EMBL/GenBank/DDBJ whole genome shotgun (WGS) entry which is preliminary data.</text>
</comment>
<dbReference type="Gene3D" id="2.60.120.200">
    <property type="match status" value="1"/>
</dbReference>
<proteinExistence type="predicted"/>
<dbReference type="InterPro" id="IPR001322">
    <property type="entry name" value="Lamin_tail_dom"/>
</dbReference>
<dbReference type="SUPFAM" id="SSF74853">
    <property type="entry name" value="Lamin A/C globular tail domain"/>
    <property type="match status" value="1"/>
</dbReference>
<dbReference type="PROSITE" id="PS51841">
    <property type="entry name" value="LTD"/>
    <property type="match status" value="1"/>
</dbReference>
<feature type="signal peptide" evidence="2">
    <location>
        <begin position="1"/>
        <end position="26"/>
    </location>
</feature>
<dbReference type="NCBIfam" id="TIGR04183">
    <property type="entry name" value="Por_Secre_tail"/>
    <property type="match status" value="1"/>
</dbReference>
<protein>
    <submittedName>
        <fullName evidence="4">T9SS type A sorting domain-containing protein</fullName>
    </submittedName>
</protein>
<accession>A0A5C6RIM4</accession>
<keyword evidence="2" id="KW-0732">Signal</keyword>
<keyword evidence="5" id="KW-1185">Reference proteome</keyword>
<sequence length="1045" mass="109707">MTIFTKWLGVLSLCITLGSIPTSSFAQFWSESFETDGNGTRYTTSVPEVSDGSNDFFTRTNGSNISGGYDVSGADGDFFFAAQDIDAETPSATQTLSFSNIDISGRSDIVFSILIGEDDDGSSQDWDTDDHLRITYSIDGGPSQNLIWIQVDESEADGTNGFPSVDTDFNGRGDGTEITDIFQTIMGSIAGTGSSLDIELEFAFNFGDEDIAVDLLQLSENGSGPPPPTCPTDAEVFINEFHYDNSSSGDPGEFVEVAIANSANVNPSDITLTLYNGSNGQSYNTLTLGAGNNDGTFTYFFFDLAPNGLQNGSPDGFALSCADGTLIQFLSYEGTFTASNGPAAGATSEDVGVSETNNTPPGSSIQLIDETWTATIAFNTKGATNAAPPANCEFTNVSISQESCDGDDFEFRVDFTALNTSGQFEVVNTANGQVLGNFLGGSADGSFFVNATLAGPTTAGMLSVAVRDVQDNTCSSSPVMVTLLDCPIVNCANPGDLVISEIMQNPSAVGDSNGEYFEVYNTTGSAINLIGYEISDLDDDSHTISSSVIVPAFGYAVLGINANTSTNGGVTVDYEYNGFTLANGDDEVILSCDGAVIDQVNYDGGPSFPDPNGASMSLNPDFLDAVSNDTGDNWCASTSSFGDGDLGTPGGDNDICCATPTFTCLDGNVVMLQGGTYTLQPEDVVMIDNMGNSPLCPQISVDNIMPATVNCDDLGETIVTVSLNTPFGNLTCSPVINVAEDGTLPFPWAEHNVGTGVNDLDYSFCENEFSVSSGASNSPITTPNNNFGFISQTICGNGSITVKVEDVSANAFAGIAIRESSAPNAKQVVLMTNNINYTYWLRRAIDGAPSQAQIFVRPRQAWLRITRTGNIFRGFVSFDGNYFAPVSAASLPMAPCVEAGMLAFGTNPAFPAAATFSNVTVTGGGLLGGAGMSADEAGTAQAQNERTGSRTAATELQTETRSFTGGVELYPNPATDVLNLNFGQVLEQEATLRLINAAGQMIEQQVILSGTAQTELYVAQLQSGIYLIELTTADGGTEVVRFMKQ</sequence>
<reference evidence="4 5" key="1">
    <citation type="submission" date="2019-08" db="EMBL/GenBank/DDBJ databases">
        <title>Genome of Phaeodactylibacter luteus.</title>
        <authorList>
            <person name="Bowman J.P."/>
        </authorList>
    </citation>
    <scope>NUCLEOTIDE SEQUENCE [LARGE SCALE GENOMIC DNA]</scope>
    <source>
        <strain evidence="4 5">KCTC 42180</strain>
    </source>
</reference>